<reference evidence="4 5" key="1">
    <citation type="submission" date="2019-01" db="EMBL/GenBank/DDBJ databases">
        <title>Novel species of Nocardioides.</title>
        <authorList>
            <person name="Liu Q."/>
            <person name="Xin Y.-H."/>
        </authorList>
    </citation>
    <scope>NUCLEOTIDE SEQUENCE [LARGE SCALE GENOMIC DNA]</scope>
    <source>
        <strain evidence="4 5">CGMCC 4.6875</strain>
    </source>
</reference>
<dbReference type="Proteomes" id="UP000293291">
    <property type="component" value="Unassembled WGS sequence"/>
</dbReference>
<name>A0A4Q2SCV0_9ACTN</name>
<gene>
    <name evidence="4" type="ORF">EUA07_15060</name>
</gene>
<evidence type="ECO:0000313" key="4">
    <source>
        <dbReference type="EMBL" id="RYC00092.1"/>
    </source>
</evidence>
<dbReference type="SUPFAM" id="SSF46955">
    <property type="entry name" value="Putative DNA-binding domain"/>
    <property type="match status" value="1"/>
</dbReference>
<dbReference type="SUPFAM" id="SSF50331">
    <property type="entry name" value="MOP-like"/>
    <property type="match status" value="1"/>
</dbReference>
<dbReference type="InterPro" id="IPR009061">
    <property type="entry name" value="DNA-bd_dom_put_sf"/>
</dbReference>
<dbReference type="InterPro" id="IPR004606">
    <property type="entry name" value="Mop_domain"/>
</dbReference>
<keyword evidence="1 2" id="KW-0500">Molybdenum</keyword>
<comment type="caution">
    <text evidence="4">The sequence shown here is derived from an EMBL/GenBank/DDBJ whole genome shotgun (WGS) entry which is preliminary data.</text>
</comment>
<evidence type="ECO:0000259" key="3">
    <source>
        <dbReference type="PROSITE" id="PS51866"/>
    </source>
</evidence>
<dbReference type="Pfam" id="PF03459">
    <property type="entry name" value="TOBE"/>
    <property type="match status" value="1"/>
</dbReference>
<dbReference type="Pfam" id="PF12728">
    <property type="entry name" value="HTH_17"/>
    <property type="match status" value="1"/>
</dbReference>
<dbReference type="GO" id="GO:0015689">
    <property type="term" value="P:molybdate ion transport"/>
    <property type="evidence" value="ECO:0007669"/>
    <property type="project" value="InterPro"/>
</dbReference>
<feature type="domain" description="Mop" evidence="3">
    <location>
        <begin position="121"/>
        <end position="186"/>
    </location>
</feature>
<dbReference type="CDD" id="cd04762">
    <property type="entry name" value="HTH_MerR-trunc"/>
    <property type="match status" value="1"/>
</dbReference>
<evidence type="ECO:0000256" key="2">
    <source>
        <dbReference type="PROSITE-ProRule" id="PRU01213"/>
    </source>
</evidence>
<sequence>MPPKERVYRLGCPCPLTLPSSQPAWSAVTPGRLAAARAVGLLIGRPQVRHTCSVITYRLAEAAEILAVSDDTVRRWVDAGRLPSRRTDGRATVTGSDLAELAEQLVESGEVAERDRTHAGAVSARNRMSGIVTRVKRDHVMAQVEMICGPYRVVSLMSSDAADELGLEPGVRAIASVKSTNVVVEVPR</sequence>
<evidence type="ECO:0000256" key="1">
    <source>
        <dbReference type="ARBA" id="ARBA00022505"/>
    </source>
</evidence>
<accession>A0A4Q2SCV0</accession>
<organism evidence="4 5">
    <name type="scientific">Nocardioides ganghwensis</name>
    <dbReference type="NCBI Taxonomy" id="252230"/>
    <lineage>
        <taxon>Bacteria</taxon>
        <taxon>Bacillati</taxon>
        <taxon>Actinomycetota</taxon>
        <taxon>Actinomycetes</taxon>
        <taxon>Propionibacteriales</taxon>
        <taxon>Nocardioidaceae</taxon>
        <taxon>Nocardioides</taxon>
    </lineage>
</organism>
<dbReference type="AlphaFoldDB" id="A0A4Q2SCV0"/>
<dbReference type="Gene3D" id="1.10.1660.10">
    <property type="match status" value="1"/>
</dbReference>
<dbReference type="GO" id="GO:0003677">
    <property type="term" value="F:DNA binding"/>
    <property type="evidence" value="ECO:0007669"/>
    <property type="project" value="InterPro"/>
</dbReference>
<dbReference type="OrthoDB" id="271159at2"/>
<dbReference type="NCBIfam" id="TIGR01764">
    <property type="entry name" value="excise"/>
    <property type="match status" value="1"/>
</dbReference>
<keyword evidence="5" id="KW-1185">Reference proteome</keyword>
<dbReference type="InterPro" id="IPR005116">
    <property type="entry name" value="Transp-assoc_OB_typ1"/>
</dbReference>
<proteinExistence type="predicted"/>
<dbReference type="PROSITE" id="PS51866">
    <property type="entry name" value="MOP"/>
    <property type="match status" value="1"/>
</dbReference>
<protein>
    <submittedName>
        <fullName evidence="4">Helix-turn-helix domain-containing protein</fullName>
    </submittedName>
</protein>
<dbReference type="EMBL" id="SDWU01000016">
    <property type="protein sequence ID" value="RYC00092.1"/>
    <property type="molecule type" value="Genomic_DNA"/>
</dbReference>
<dbReference type="Gene3D" id="2.40.50.100">
    <property type="match status" value="1"/>
</dbReference>
<dbReference type="InterPro" id="IPR008995">
    <property type="entry name" value="Mo/tungstate-bd_C_term_dom"/>
</dbReference>
<evidence type="ECO:0000313" key="5">
    <source>
        <dbReference type="Proteomes" id="UP000293291"/>
    </source>
</evidence>
<dbReference type="InterPro" id="IPR010093">
    <property type="entry name" value="SinI_DNA-bd"/>
</dbReference>
<dbReference type="InterPro" id="IPR041657">
    <property type="entry name" value="HTH_17"/>
</dbReference>